<protein>
    <submittedName>
        <fullName evidence="3">Alpha/beta fold hydrolase</fullName>
    </submittedName>
</protein>
<dbReference type="PANTHER" id="PTHR43798">
    <property type="entry name" value="MONOACYLGLYCEROL LIPASE"/>
    <property type="match status" value="1"/>
</dbReference>
<dbReference type="EMBL" id="JBHUMF010000002">
    <property type="protein sequence ID" value="MFD2679365.1"/>
    <property type="molecule type" value="Genomic_DNA"/>
</dbReference>
<keyword evidence="4" id="KW-1185">Reference proteome</keyword>
<dbReference type="Gene3D" id="3.40.50.1820">
    <property type="entry name" value="alpha/beta hydrolase"/>
    <property type="match status" value="1"/>
</dbReference>
<accession>A0ABW5RLW1</accession>
<proteinExistence type="predicted"/>
<dbReference type="PRINTS" id="PR00111">
    <property type="entry name" value="ABHYDROLASE"/>
</dbReference>
<evidence type="ECO:0000256" key="1">
    <source>
        <dbReference type="ARBA" id="ARBA00022801"/>
    </source>
</evidence>
<evidence type="ECO:0000313" key="3">
    <source>
        <dbReference type="EMBL" id="MFD2679365.1"/>
    </source>
</evidence>
<dbReference type="InterPro" id="IPR050266">
    <property type="entry name" value="AB_hydrolase_sf"/>
</dbReference>
<feature type="domain" description="AB hydrolase-1" evidence="2">
    <location>
        <begin position="22"/>
        <end position="120"/>
    </location>
</feature>
<reference evidence="4" key="1">
    <citation type="journal article" date="2019" name="Int. J. Syst. Evol. Microbiol.">
        <title>The Global Catalogue of Microorganisms (GCM) 10K type strain sequencing project: providing services to taxonomists for standard genome sequencing and annotation.</title>
        <authorList>
            <consortium name="The Broad Institute Genomics Platform"/>
            <consortium name="The Broad Institute Genome Sequencing Center for Infectious Disease"/>
            <person name="Wu L."/>
            <person name="Ma J."/>
        </authorList>
    </citation>
    <scope>NUCLEOTIDE SEQUENCE [LARGE SCALE GENOMIC DNA]</scope>
    <source>
        <strain evidence="4">KCTC 3913</strain>
    </source>
</reference>
<dbReference type="Proteomes" id="UP001597506">
    <property type="component" value="Unassembled WGS sequence"/>
</dbReference>
<dbReference type="SUPFAM" id="SSF53474">
    <property type="entry name" value="alpha/beta-Hydrolases"/>
    <property type="match status" value="1"/>
</dbReference>
<dbReference type="GO" id="GO:0016787">
    <property type="term" value="F:hydrolase activity"/>
    <property type="evidence" value="ECO:0007669"/>
    <property type="project" value="UniProtKB-KW"/>
</dbReference>
<sequence length="253" mass="28776">MPTCTFFDRNLYYDDIGDGIAVVFIHPPGMGRVVFQNQRSLSKSFRIILPDLGGHGDSINSASFASIETFVEEIKAILDHIGISSCVLVGYSAGGIIAQEFVYRYPDAVISLVLAGGYPKVTSQSLKLMHLLGMKMVKNKPDRLIKVLAKAHSKEKEFQQTLIQHMEKANTKIWYQFYKQSLYYDGLDRIERITMPLLLIYGKKSDWANSQSGLFEDCKQQKMKFIPKASHQLPTLFYEPFNSILVEELNQYT</sequence>
<dbReference type="RefSeq" id="WP_377931943.1">
    <property type="nucleotide sequence ID" value="NZ_JBHUMF010000002.1"/>
</dbReference>
<dbReference type="InterPro" id="IPR029058">
    <property type="entry name" value="AB_hydrolase_fold"/>
</dbReference>
<dbReference type="InterPro" id="IPR000073">
    <property type="entry name" value="AB_hydrolase_1"/>
</dbReference>
<dbReference type="PANTHER" id="PTHR43798:SF31">
    <property type="entry name" value="AB HYDROLASE SUPERFAMILY PROTEIN YCLE"/>
    <property type="match status" value="1"/>
</dbReference>
<dbReference type="Pfam" id="PF00561">
    <property type="entry name" value="Abhydrolase_1"/>
    <property type="match status" value="1"/>
</dbReference>
<evidence type="ECO:0000313" key="4">
    <source>
        <dbReference type="Proteomes" id="UP001597506"/>
    </source>
</evidence>
<gene>
    <name evidence="3" type="ORF">ACFSUL_01230</name>
</gene>
<organism evidence="3 4">
    <name type="scientific">Bacillus seohaeanensis</name>
    <dbReference type="NCBI Taxonomy" id="284580"/>
    <lineage>
        <taxon>Bacteria</taxon>
        <taxon>Bacillati</taxon>
        <taxon>Bacillota</taxon>
        <taxon>Bacilli</taxon>
        <taxon>Bacillales</taxon>
        <taxon>Bacillaceae</taxon>
        <taxon>Bacillus</taxon>
    </lineage>
</organism>
<keyword evidence="1 3" id="KW-0378">Hydrolase</keyword>
<comment type="caution">
    <text evidence="3">The sequence shown here is derived from an EMBL/GenBank/DDBJ whole genome shotgun (WGS) entry which is preliminary data.</text>
</comment>
<name>A0ABW5RLW1_9BACI</name>
<evidence type="ECO:0000259" key="2">
    <source>
        <dbReference type="Pfam" id="PF00561"/>
    </source>
</evidence>